<evidence type="ECO:0000256" key="2">
    <source>
        <dbReference type="ARBA" id="ARBA00022786"/>
    </source>
</evidence>
<proteinExistence type="predicted"/>
<dbReference type="InterPro" id="IPR050113">
    <property type="entry name" value="Ub_conjugating_enzyme"/>
</dbReference>
<dbReference type="PANTHER" id="PTHR24067">
    <property type="entry name" value="UBIQUITIN-CONJUGATING ENZYME E2"/>
    <property type="match status" value="1"/>
</dbReference>
<feature type="region of interest" description="Disordered" evidence="4">
    <location>
        <begin position="894"/>
        <end position="926"/>
    </location>
</feature>
<reference evidence="6" key="1">
    <citation type="submission" date="2023-03" db="EMBL/GenBank/DDBJ databases">
        <title>Massive genome expansion in bonnet fungi (Mycena s.s.) driven by repeated elements and novel gene families across ecological guilds.</title>
        <authorList>
            <consortium name="Lawrence Berkeley National Laboratory"/>
            <person name="Harder C.B."/>
            <person name="Miyauchi S."/>
            <person name="Viragh M."/>
            <person name="Kuo A."/>
            <person name="Thoen E."/>
            <person name="Andreopoulos B."/>
            <person name="Lu D."/>
            <person name="Skrede I."/>
            <person name="Drula E."/>
            <person name="Henrissat B."/>
            <person name="Morin E."/>
            <person name="Kohler A."/>
            <person name="Barry K."/>
            <person name="LaButti K."/>
            <person name="Morin E."/>
            <person name="Salamov A."/>
            <person name="Lipzen A."/>
            <person name="Mereny Z."/>
            <person name="Hegedus B."/>
            <person name="Baldrian P."/>
            <person name="Stursova M."/>
            <person name="Weitz H."/>
            <person name="Taylor A."/>
            <person name="Grigoriev I.V."/>
            <person name="Nagy L.G."/>
            <person name="Martin F."/>
            <person name="Kauserud H."/>
        </authorList>
    </citation>
    <scope>NUCLEOTIDE SEQUENCE</scope>
    <source>
        <strain evidence="6">CBHHK188m</strain>
    </source>
</reference>
<dbReference type="Gene3D" id="3.10.110.10">
    <property type="entry name" value="Ubiquitin Conjugating Enzyme"/>
    <property type="match status" value="1"/>
</dbReference>
<dbReference type="InterPro" id="IPR000608">
    <property type="entry name" value="UBC"/>
</dbReference>
<dbReference type="Pfam" id="PF13519">
    <property type="entry name" value="VWA_2"/>
    <property type="match status" value="1"/>
</dbReference>
<evidence type="ECO:0000256" key="4">
    <source>
        <dbReference type="SAM" id="MobiDB-lite"/>
    </source>
</evidence>
<accession>A0AAD7MY23</accession>
<dbReference type="SUPFAM" id="SSF53300">
    <property type="entry name" value="vWA-like"/>
    <property type="match status" value="1"/>
</dbReference>
<dbReference type="Pfam" id="PF00179">
    <property type="entry name" value="UQ_con"/>
    <property type="match status" value="1"/>
</dbReference>
<dbReference type="InterPro" id="IPR036465">
    <property type="entry name" value="vWFA_dom_sf"/>
</dbReference>
<organism evidence="6 7">
    <name type="scientific">Mycena maculata</name>
    <dbReference type="NCBI Taxonomy" id="230809"/>
    <lineage>
        <taxon>Eukaryota</taxon>
        <taxon>Fungi</taxon>
        <taxon>Dikarya</taxon>
        <taxon>Basidiomycota</taxon>
        <taxon>Agaricomycotina</taxon>
        <taxon>Agaricomycetes</taxon>
        <taxon>Agaricomycetidae</taxon>
        <taxon>Agaricales</taxon>
        <taxon>Marasmiineae</taxon>
        <taxon>Mycenaceae</taxon>
        <taxon>Mycena</taxon>
    </lineage>
</organism>
<evidence type="ECO:0000256" key="3">
    <source>
        <dbReference type="PROSITE-ProRule" id="PRU10133"/>
    </source>
</evidence>
<evidence type="ECO:0000313" key="6">
    <source>
        <dbReference type="EMBL" id="KAJ7735835.1"/>
    </source>
</evidence>
<feature type="domain" description="UBC core" evidence="5">
    <location>
        <begin position="1505"/>
        <end position="1654"/>
    </location>
</feature>
<dbReference type="CDD" id="cd00198">
    <property type="entry name" value="vWFA"/>
    <property type="match status" value="1"/>
</dbReference>
<sequence length="1682" mass="183661">MIFTAAVKQHQADHHSFRHPEPHDVSVDATATNADLAREIAVTLDQPSVTLEILDGFALRDQDGVDMIPEDEIVTARSSTVVTSVSASMPKHEPVLYSDHLIGGPESTISPHNPGRIQIRFVTAELARVHARGTPKTQTEATNGILAFDGEFVSGNTTLRAVQREAAHVLGWASPDSMDEDDTICDLDHEDGTACSCPIAQDIEQFGLASNLHCRLATDGSSCGKQQCAYSHVNLISPDSSSNACSICTEPLVSPCPRCSASAQSLGSDPKSVVHCPLVQNAGCGHLHHAHRIGARRTRTPLGCPTGCPTARFPREAAVFDRDDAHLTLAWDGEKVDRIPIFSASPSAGPSTRGSIITLTTEAVIALVERFFEQQGFTHPGLSLLIHFRDPVAEYVLLEPVSRRVPFVKPPAPGHAPLPPLQCLGNGPRAQNHAPTRPYSLDLHTAHAPILACGCTLLRDVFLAPGNATEDASVLLYAVKRRTQISKGDSSKNTAVPSKQSMYLADAAWHPSVVQTPRGIAALLSALYLLAHAVAQKGPAGEQKVLAVAHAILRFPPAVRTLAGLFLNKVPGAEEKAALAEALYHALNEFSARGPGVITSQEKRRFETVRILLAYMAGAANASSGVAPHPQRVVDEISLACAISHKRLCDPVRLGGVVVERAVAALRQPGGLLFRPSAAASDTMEELSNHEMLRQLLAHSRGLRADSTLLLRVVEIGAPPAAWMATLDAVGRDFTSLIMAANRTELVARGPLELKSADVVPPQIVLDQEGLLAVFTGRGCGTVRDVNFFRPTHGGDTEVDVNDVGHALNKVVPARVFEGTWQVDSYGDVAAEARAPDEAIVLCLDLSESMSQRSGVSKSGRHRDEAAFDVEAESEKVVEKITRDLTRGQIMQHAGAHLQSQHPSCRYPWRKTLDPDPTDSSSDDEDDAAGALLQDLAIVASREALKLSFLQEDDEELVEDEDEDEDEDMYGDIVAARSPAASDALLKLSCFAAAVANDDMYDELVQVLEDMLRDSNLDEVGEEPYNVLRALFDFKTGDLLTDPVRPKNAPRKTFVNSTSKLWFESQLNWPAGPSVAQYESVTKLKKAVASWIAGTEILLKIKGSAKNDAILVTLRHLGKTHSWTLLPQTPIRTLYSLAHRATEAAYSSFALRLCYSYVPVRPTDGLLSQTHLAHGGDVEISQPILHKRQSYDITMDGNSAPKVLLPQDSSVLALLSYIRSAGNGISDMMLWHGLQESGDGVRRGQIAEIDVPLSRYALGSDTITFDEAAWRWLSTGAQKTREDSRHLSRLDLLKELFTVFLNRAGSFDAAVSLVLGLVTFSNDPTVDQDLTPVFEKFREKLESVFAEGDTAVYGALDSARQLLINYRPEQSNLRRRIIIVSDGEDTSSDISAWEVCGALQKSRIIVDSVQVGQKSSYRFSPRTSLADALSIFDLETMLYSGERPFRPAKPVVYTEMQLQPYENFRSYPIDIVTADQFPPRAEHRKLKQRVKFATVSVTHPGGGDDRMKRIMREIKALVSDPHPAIDVYVNHQDCTFLKIIVEAPKDVENCPYKGGTFLLTCDLPVNYPRDPPEIRFVTFILHPNVSKQGKVCIAELGRLWSSDITLKEIFSLIYGTLLTPDLENPLEIQASLKYCKYDVVFIAVLLISSTDDDDGTYALAVADAIAKHASKTRRQWQEELDD</sequence>
<name>A0AAD7MY23_9AGAR</name>
<dbReference type="InterPro" id="IPR016135">
    <property type="entry name" value="UBQ-conjugating_enzyme/RWD"/>
</dbReference>
<feature type="active site" description="Glycyl thioester intermediate" evidence="3">
    <location>
        <position position="1592"/>
    </location>
</feature>
<dbReference type="InterPro" id="IPR002035">
    <property type="entry name" value="VWF_A"/>
</dbReference>
<dbReference type="InterPro" id="IPR023313">
    <property type="entry name" value="UBQ-conjugating_AS"/>
</dbReference>
<protein>
    <recommendedName>
        <fullName evidence="5">UBC core domain-containing protein</fullName>
    </recommendedName>
</protein>
<dbReference type="SUPFAM" id="SSF54495">
    <property type="entry name" value="UBC-like"/>
    <property type="match status" value="1"/>
</dbReference>
<dbReference type="PROSITE" id="PS50127">
    <property type="entry name" value="UBC_2"/>
    <property type="match status" value="1"/>
</dbReference>
<dbReference type="Gene3D" id="3.40.50.410">
    <property type="entry name" value="von Willebrand factor, type A domain"/>
    <property type="match status" value="1"/>
</dbReference>
<keyword evidence="7" id="KW-1185">Reference proteome</keyword>
<keyword evidence="2" id="KW-0833">Ubl conjugation pathway</keyword>
<dbReference type="EMBL" id="JARJLG010000152">
    <property type="protein sequence ID" value="KAJ7735835.1"/>
    <property type="molecule type" value="Genomic_DNA"/>
</dbReference>
<comment type="caution">
    <text evidence="6">The sequence shown here is derived from an EMBL/GenBank/DDBJ whole genome shotgun (WGS) entry which is preliminary data.</text>
</comment>
<evidence type="ECO:0000259" key="5">
    <source>
        <dbReference type="PROSITE" id="PS50127"/>
    </source>
</evidence>
<dbReference type="SMART" id="SM00212">
    <property type="entry name" value="UBCc"/>
    <property type="match status" value="1"/>
</dbReference>
<keyword evidence="1" id="KW-0808">Transferase</keyword>
<evidence type="ECO:0000313" key="7">
    <source>
        <dbReference type="Proteomes" id="UP001215280"/>
    </source>
</evidence>
<dbReference type="Proteomes" id="UP001215280">
    <property type="component" value="Unassembled WGS sequence"/>
</dbReference>
<gene>
    <name evidence="6" type="ORF">DFH07DRAFT_967025</name>
</gene>
<dbReference type="GO" id="GO:0016740">
    <property type="term" value="F:transferase activity"/>
    <property type="evidence" value="ECO:0007669"/>
    <property type="project" value="UniProtKB-KW"/>
</dbReference>
<dbReference type="PROSITE" id="PS00183">
    <property type="entry name" value="UBC_1"/>
    <property type="match status" value="1"/>
</dbReference>
<evidence type="ECO:0000256" key="1">
    <source>
        <dbReference type="ARBA" id="ARBA00022679"/>
    </source>
</evidence>